<dbReference type="GO" id="GO:0016491">
    <property type="term" value="F:oxidoreductase activity"/>
    <property type="evidence" value="ECO:0007669"/>
    <property type="project" value="UniProtKB-KW"/>
</dbReference>
<dbReference type="InterPro" id="IPR000262">
    <property type="entry name" value="FMN-dep_DH"/>
</dbReference>
<dbReference type="GO" id="GO:0010181">
    <property type="term" value="F:FMN binding"/>
    <property type="evidence" value="ECO:0007669"/>
    <property type="project" value="InterPro"/>
</dbReference>
<dbReference type="PROSITE" id="PS51349">
    <property type="entry name" value="FMN_HYDROXY_ACID_DH_2"/>
    <property type="match status" value="1"/>
</dbReference>
<comment type="similarity">
    <text evidence="3">Belongs to the FMN-dependent alpha-hydroxy acid dehydrogenase family.</text>
</comment>
<feature type="binding site" evidence="5">
    <location>
        <position position="126"/>
    </location>
    <ligand>
        <name>glyoxylate</name>
        <dbReference type="ChEBI" id="CHEBI:36655"/>
    </ligand>
</feature>
<reference evidence="8" key="1">
    <citation type="journal article" date="2020" name="Stud. Mycol.">
        <title>101 Dothideomycetes genomes: a test case for predicting lifestyles and emergence of pathogens.</title>
        <authorList>
            <person name="Haridas S."/>
            <person name="Albert R."/>
            <person name="Binder M."/>
            <person name="Bloem J."/>
            <person name="Labutti K."/>
            <person name="Salamov A."/>
            <person name="Andreopoulos B."/>
            <person name="Baker S."/>
            <person name="Barry K."/>
            <person name="Bills G."/>
            <person name="Bluhm B."/>
            <person name="Cannon C."/>
            <person name="Castanera R."/>
            <person name="Culley D."/>
            <person name="Daum C."/>
            <person name="Ezra D."/>
            <person name="Gonzalez J."/>
            <person name="Henrissat B."/>
            <person name="Kuo A."/>
            <person name="Liang C."/>
            <person name="Lipzen A."/>
            <person name="Lutzoni F."/>
            <person name="Magnuson J."/>
            <person name="Mondo S."/>
            <person name="Nolan M."/>
            <person name="Ohm R."/>
            <person name="Pangilinan J."/>
            <person name="Park H.-J."/>
            <person name="Ramirez L."/>
            <person name="Alfaro M."/>
            <person name="Sun H."/>
            <person name="Tritt A."/>
            <person name="Yoshinaga Y."/>
            <person name="Zwiers L.-H."/>
            <person name="Turgeon B."/>
            <person name="Goodwin S."/>
            <person name="Spatafora J."/>
            <person name="Crous P."/>
            <person name="Grigoriev I."/>
        </authorList>
    </citation>
    <scope>NUCLEOTIDE SEQUENCE</scope>
    <source>
        <strain evidence="8">CBS 480.64</strain>
    </source>
</reference>
<feature type="binding site" evidence="5">
    <location>
        <position position="301"/>
    </location>
    <ligand>
        <name>glyoxylate</name>
        <dbReference type="ChEBI" id="CHEBI:36655"/>
    </ligand>
</feature>
<feature type="binding site" evidence="5">
    <location>
        <position position="90"/>
    </location>
    <ligand>
        <name>FMN</name>
        <dbReference type="ChEBI" id="CHEBI:58210"/>
    </ligand>
</feature>
<dbReference type="PIRSF" id="PIRSF000138">
    <property type="entry name" value="Al-hdrx_acd_dh"/>
    <property type="match status" value="1"/>
</dbReference>
<feature type="active site" description="Proton acceptor" evidence="4">
    <location>
        <position position="298"/>
    </location>
</feature>
<feature type="binding site" evidence="5">
    <location>
        <position position="153"/>
    </location>
    <ligand>
        <name>FMN</name>
        <dbReference type="ChEBI" id="CHEBI:58210"/>
    </ligand>
</feature>
<proteinExistence type="inferred from homology"/>
<organism evidence="8 9">
    <name type="scientific">Piedraia hortae CBS 480.64</name>
    <dbReference type="NCBI Taxonomy" id="1314780"/>
    <lineage>
        <taxon>Eukaryota</taxon>
        <taxon>Fungi</taxon>
        <taxon>Dikarya</taxon>
        <taxon>Ascomycota</taxon>
        <taxon>Pezizomycotina</taxon>
        <taxon>Dothideomycetes</taxon>
        <taxon>Dothideomycetidae</taxon>
        <taxon>Capnodiales</taxon>
        <taxon>Piedraiaceae</taxon>
        <taxon>Piedraia</taxon>
    </lineage>
</organism>
<feature type="binding site" evidence="5">
    <location>
        <position position="162"/>
    </location>
    <ligand>
        <name>glyoxylate</name>
        <dbReference type="ChEBI" id="CHEBI:36655"/>
    </ligand>
</feature>
<feature type="compositionally biased region" description="Low complexity" evidence="6">
    <location>
        <begin position="173"/>
        <end position="184"/>
    </location>
</feature>
<evidence type="ECO:0000313" key="9">
    <source>
        <dbReference type="Proteomes" id="UP000799421"/>
    </source>
</evidence>
<dbReference type="PANTHER" id="PTHR10578:SF82">
    <property type="entry name" value="CYTOCHROME B2, PUTATIVE (AFU_ORTHOLOGUE AFUA_1G07200)-RELATED"/>
    <property type="match status" value="1"/>
</dbReference>
<keyword evidence="5" id="KW-0288">FMN</keyword>
<feature type="binding site" evidence="5">
    <location>
        <begin position="355"/>
        <end position="356"/>
    </location>
    <ligand>
        <name>FMN</name>
        <dbReference type="ChEBI" id="CHEBI:58210"/>
    </ligand>
</feature>
<evidence type="ECO:0000256" key="1">
    <source>
        <dbReference type="ARBA" id="ARBA00001917"/>
    </source>
</evidence>
<protein>
    <submittedName>
        <fullName evidence="8">FMN-dependent alpha-hydroxy acid dehydrogenase</fullName>
    </submittedName>
</protein>
<feature type="binding site" evidence="5">
    <location>
        <position position="298"/>
    </location>
    <ligand>
        <name>glyoxylate</name>
        <dbReference type="ChEBI" id="CHEBI:36655"/>
    </ligand>
</feature>
<keyword evidence="2" id="KW-0560">Oxidoreductase</keyword>
<dbReference type="InterPro" id="IPR037396">
    <property type="entry name" value="FMN_HAD"/>
</dbReference>
<feature type="compositionally biased region" description="Basic and acidic residues" evidence="6">
    <location>
        <begin position="222"/>
        <end position="232"/>
    </location>
</feature>
<feature type="binding site" evidence="5">
    <location>
        <begin position="61"/>
        <end position="63"/>
    </location>
    <ligand>
        <name>FMN</name>
        <dbReference type="ChEBI" id="CHEBI:58210"/>
    </ligand>
</feature>
<evidence type="ECO:0000256" key="3">
    <source>
        <dbReference type="ARBA" id="ARBA00024042"/>
    </source>
</evidence>
<dbReference type="InterPro" id="IPR013785">
    <property type="entry name" value="Aldolase_TIM"/>
</dbReference>
<evidence type="ECO:0000256" key="5">
    <source>
        <dbReference type="PIRSR" id="PIRSR000138-2"/>
    </source>
</evidence>
<keyword evidence="5" id="KW-0285">Flavoprotein</keyword>
<evidence type="ECO:0000313" key="8">
    <source>
        <dbReference type="EMBL" id="KAF2861224.1"/>
    </source>
</evidence>
<comment type="cofactor">
    <cofactor evidence="1">
        <name>FMN</name>
        <dbReference type="ChEBI" id="CHEBI:58210"/>
    </cofactor>
</comment>
<sequence length="417" mass="45034">MTPKARNYYSSASDDMFSKSLNSTIYRQILLRPRILVDCTRVSTRTTFLGHEVSLPFFAAPAAMARLGHRDGEAGIAAACAKFGVMQIVSNNSSMGIEEVVGRTTLPPQPPQPTPPTPPLFGWQLYIQKERPKSEEMLRRVGKLPQVGFICLTVDAPVPGKREDDQRTAFTAGEESSSPSPSSGGEEGKATPSPQNGDAKGIEGGAIHPPSQTDGNPNPQSAEKRKEIHLEESPPIAGGVGKALSAGMDTSLTWSTALPWLAKLTHLPIVIKGIQTHEDAYIAYQHYPLVRGIILSNHGGRALDTAPPPIHTLLEIRKFCPEVLEKLEVCVDGGIKRGTDVVKALALGAKLVGLGRAPLYGNAAGGEKGVERVWEILKDEVETAMRLLGVERVDQLGKRHVNTRAVERDLFDGRSKL</sequence>
<gene>
    <name evidence="8" type="ORF">K470DRAFT_257140</name>
</gene>
<evidence type="ECO:0000256" key="2">
    <source>
        <dbReference type="ARBA" id="ARBA00023002"/>
    </source>
</evidence>
<dbReference type="PANTHER" id="PTHR10578">
    <property type="entry name" value="S -2-HYDROXY-ACID OXIDASE-RELATED"/>
    <property type="match status" value="1"/>
</dbReference>
<feature type="compositionally biased region" description="Polar residues" evidence="6">
    <location>
        <begin position="210"/>
        <end position="221"/>
    </location>
</feature>
<feature type="binding site" evidence="5">
    <location>
        <position position="8"/>
    </location>
    <ligand>
        <name>glyoxylate</name>
        <dbReference type="ChEBI" id="CHEBI:36655"/>
    </ligand>
</feature>
<feature type="region of interest" description="Disordered" evidence="6">
    <location>
        <begin position="157"/>
        <end position="242"/>
    </location>
</feature>
<evidence type="ECO:0000256" key="4">
    <source>
        <dbReference type="PIRSR" id="PIRSR000138-1"/>
    </source>
</evidence>
<dbReference type="AlphaFoldDB" id="A0A6A7C184"/>
<feature type="binding site" evidence="5">
    <location>
        <position position="272"/>
    </location>
    <ligand>
        <name>FMN</name>
        <dbReference type="ChEBI" id="CHEBI:58210"/>
    </ligand>
</feature>
<evidence type="ECO:0000256" key="6">
    <source>
        <dbReference type="SAM" id="MobiDB-lite"/>
    </source>
</evidence>
<dbReference type="EMBL" id="MU005974">
    <property type="protein sequence ID" value="KAF2861224.1"/>
    <property type="molecule type" value="Genomic_DNA"/>
</dbReference>
<dbReference type="InterPro" id="IPR012133">
    <property type="entry name" value="Alpha-hydoxy_acid_DH_FMN"/>
</dbReference>
<keyword evidence="9" id="KW-1185">Reference proteome</keyword>
<name>A0A6A7C184_9PEZI</name>
<feature type="binding site" evidence="5">
    <location>
        <position position="296"/>
    </location>
    <ligand>
        <name>FMN</name>
        <dbReference type="ChEBI" id="CHEBI:58210"/>
    </ligand>
</feature>
<evidence type="ECO:0000259" key="7">
    <source>
        <dbReference type="PROSITE" id="PS51349"/>
    </source>
</evidence>
<dbReference type="SUPFAM" id="SSF51395">
    <property type="entry name" value="FMN-linked oxidoreductases"/>
    <property type="match status" value="1"/>
</dbReference>
<dbReference type="Gene3D" id="3.20.20.70">
    <property type="entry name" value="Aldolase class I"/>
    <property type="match status" value="1"/>
</dbReference>
<feature type="domain" description="FMN hydroxy acid dehydrogenase" evidence="7">
    <location>
        <begin position="1"/>
        <end position="406"/>
    </location>
</feature>
<dbReference type="OrthoDB" id="1925334at2759"/>
<dbReference type="Proteomes" id="UP000799421">
    <property type="component" value="Unassembled WGS sequence"/>
</dbReference>
<accession>A0A6A7C184</accession>
<dbReference type="Pfam" id="PF01070">
    <property type="entry name" value="FMN_dh"/>
    <property type="match status" value="1"/>
</dbReference>
<feature type="binding site" evidence="5">
    <location>
        <position position="124"/>
    </location>
    <ligand>
        <name>FMN</name>
        <dbReference type="ChEBI" id="CHEBI:58210"/>
    </ligand>
</feature>